<gene>
    <name evidence="1" type="ORF">ACFH04_21170</name>
</gene>
<keyword evidence="2" id="KW-1185">Reference proteome</keyword>
<protein>
    <recommendedName>
        <fullName evidence="3">Transposase</fullName>
    </recommendedName>
</protein>
<dbReference type="Proteomes" id="UP001589887">
    <property type="component" value="Unassembled WGS sequence"/>
</dbReference>
<accession>A0ABV6TK78</accession>
<organism evidence="1 2">
    <name type="scientific">Streptomyces noboritoensis</name>
    <dbReference type="NCBI Taxonomy" id="67337"/>
    <lineage>
        <taxon>Bacteria</taxon>
        <taxon>Bacillati</taxon>
        <taxon>Actinomycetota</taxon>
        <taxon>Actinomycetes</taxon>
        <taxon>Kitasatosporales</taxon>
        <taxon>Streptomycetaceae</taxon>
        <taxon>Streptomyces</taxon>
    </lineage>
</organism>
<dbReference type="RefSeq" id="WP_394321254.1">
    <property type="nucleotide sequence ID" value="NZ_JBHMQV010000009.1"/>
</dbReference>
<comment type="caution">
    <text evidence="1">The sequence shown here is derived from an EMBL/GenBank/DDBJ whole genome shotgun (WGS) entry which is preliminary data.</text>
</comment>
<dbReference type="EMBL" id="JBHMQV010000009">
    <property type="protein sequence ID" value="MFC0846202.1"/>
    <property type="molecule type" value="Genomic_DNA"/>
</dbReference>
<name>A0ABV6TK78_9ACTN</name>
<evidence type="ECO:0000313" key="2">
    <source>
        <dbReference type="Proteomes" id="UP001589887"/>
    </source>
</evidence>
<reference evidence="1 2" key="1">
    <citation type="submission" date="2024-09" db="EMBL/GenBank/DDBJ databases">
        <authorList>
            <person name="Sun Q."/>
            <person name="Mori K."/>
        </authorList>
    </citation>
    <scope>NUCLEOTIDE SEQUENCE [LARGE SCALE GENOMIC DNA]</scope>
    <source>
        <strain evidence="1 2">JCM 4557</strain>
    </source>
</reference>
<sequence>MVRWYQDTRRDKAYVPTMIWDTLQTEAYATVILVLRGRNRTE</sequence>
<evidence type="ECO:0008006" key="3">
    <source>
        <dbReference type="Google" id="ProtNLM"/>
    </source>
</evidence>
<evidence type="ECO:0000313" key="1">
    <source>
        <dbReference type="EMBL" id="MFC0846202.1"/>
    </source>
</evidence>
<proteinExistence type="predicted"/>